<accession>A0A0N5BUK2</accession>
<dbReference type="AlphaFoldDB" id="A0A0N5BUK2"/>
<keyword evidence="2" id="KW-1185">Reference proteome</keyword>
<feature type="compositionally biased region" description="Polar residues" evidence="1">
    <location>
        <begin position="31"/>
        <end position="42"/>
    </location>
</feature>
<sequence>MTLMNSFYVGASPAYQALGLHNGFAGYPTSDSRVASRGSQLSGGPPQHFPSAASRHLASEPQMATAISSQFVESFYAGAQPQHNHFGYDGFAGYKY</sequence>
<name>A0A0N5BUK2_STREA</name>
<feature type="region of interest" description="Disordered" evidence="1">
    <location>
        <begin position="31"/>
        <end position="55"/>
    </location>
</feature>
<evidence type="ECO:0000313" key="2">
    <source>
        <dbReference type="Proteomes" id="UP000046392"/>
    </source>
</evidence>
<dbReference type="WBParaSite" id="SPAL_0000952300.1">
    <property type="protein sequence ID" value="SPAL_0000952300.1"/>
    <property type="gene ID" value="SPAL_0000952300"/>
</dbReference>
<proteinExistence type="predicted"/>
<evidence type="ECO:0000256" key="1">
    <source>
        <dbReference type="SAM" id="MobiDB-lite"/>
    </source>
</evidence>
<organism evidence="2 3">
    <name type="scientific">Strongyloides papillosus</name>
    <name type="common">Intestinal threadworm</name>
    <dbReference type="NCBI Taxonomy" id="174720"/>
    <lineage>
        <taxon>Eukaryota</taxon>
        <taxon>Metazoa</taxon>
        <taxon>Ecdysozoa</taxon>
        <taxon>Nematoda</taxon>
        <taxon>Chromadorea</taxon>
        <taxon>Rhabditida</taxon>
        <taxon>Tylenchina</taxon>
        <taxon>Panagrolaimomorpha</taxon>
        <taxon>Strongyloidoidea</taxon>
        <taxon>Strongyloididae</taxon>
        <taxon>Strongyloides</taxon>
    </lineage>
</organism>
<protein>
    <submittedName>
        <fullName evidence="3">Homeobox protein C6</fullName>
    </submittedName>
</protein>
<evidence type="ECO:0000313" key="3">
    <source>
        <dbReference type="WBParaSite" id="SPAL_0000952300.1"/>
    </source>
</evidence>
<reference evidence="3" key="1">
    <citation type="submission" date="2017-02" db="UniProtKB">
        <authorList>
            <consortium name="WormBaseParasite"/>
        </authorList>
    </citation>
    <scope>IDENTIFICATION</scope>
</reference>
<dbReference type="Proteomes" id="UP000046392">
    <property type="component" value="Unplaced"/>
</dbReference>